<dbReference type="InterPro" id="IPR000849">
    <property type="entry name" value="Sugar_P_transporter"/>
</dbReference>
<keyword evidence="4" id="KW-0762">Sugar transport</keyword>
<feature type="transmembrane region" description="Helical" evidence="8">
    <location>
        <begin position="404"/>
        <end position="424"/>
    </location>
</feature>
<dbReference type="FunFam" id="1.20.1250.20:FF:000028">
    <property type="entry name" value="Sugar phosphate exchanger 3 isoform 1"/>
    <property type="match status" value="1"/>
</dbReference>
<keyword evidence="11" id="KW-1185">Reference proteome</keyword>
<keyword evidence="6 8" id="KW-1133">Transmembrane helix</keyword>
<feature type="transmembrane region" description="Helical" evidence="8">
    <location>
        <begin position="349"/>
        <end position="367"/>
    </location>
</feature>
<evidence type="ECO:0000256" key="1">
    <source>
        <dbReference type="ARBA" id="ARBA00004141"/>
    </source>
</evidence>
<feature type="transmembrane region" description="Helical" evidence="8">
    <location>
        <begin position="210"/>
        <end position="231"/>
    </location>
</feature>
<dbReference type="SUPFAM" id="SSF103473">
    <property type="entry name" value="MFS general substrate transporter"/>
    <property type="match status" value="1"/>
</dbReference>
<evidence type="ECO:0000256" key="2">
    <source>
        <dbReference type="ARBA" id="ARBA00009598"/>
    </source>
</evidence>
<dbReference type="InterPro" id="IPR036259">
    <property type="entry name" value="MFS_trans_sf"/>
</dbReference>
<dbReference type="Pfam" id="PF07690">
    <property type="entry name" value="MFS_1"/>
    <property type="match status" value="1"/>
</dbReference>
<feature type="domain" description="Major facilitator superfamily (MFS) profile" evidence="9">
    <location>
        <begin position="41"/>
        <end position="502"/>
    </location>
</feature>
<dbReference type="AlphaFoldDB" id="A0A5C7INL0"/>
<accession>A0A5C7INL0</accession>
<evidence type="ECO:0000256" key="6">
    <source>
        <dbReference type="ARBA" id="ARBA00022989"/>
    </source>
</evidence>
<feature type="transmembrane region" description="Helical" evidence="8">
    <location>
        <begin position="112"/>
        <end position="130"/>
    </location>
</feature>
<dbReference type="InterPro" id="IPR011701">
    <property type="entry name" value="MFS"/>
</dbReference>
<dbReference type="GO" id="GO:0022857">
    <property type="term" value="F:transmembrane transporter activity"/>
    <property type="evidence" value="ECO:0007669"/>
    <property type="project" value="InterPro"/>
</dbReference>
<evidence type="ECO:0000256" key="5">
    <source>
        <dbReference type="ARBA" id="ARBA00022692"/>
    </source>
</evidence>
<feature type="transmembrane region" description="Helical" evidence="8">
    <location>
        <begin position="237"/>
        <end position="255"/>
    </location>
</feature>
<protein>
    <recommendedName>
        <fullName evidence="9">Major facilitator superfamily (MFS) profile domain-containing protein</fullName>
    </recommendedName>
</protein>
<feature type="transmembrane region" description="Helical" evidence="8">
    <location>
        <begin position="169"/>
        <end position="198"/>
    </location>
</feature>
<evidence type="ECO:0000313" key="11">
    <source>
        <dbReference type="Proteomes" id="UP000323000"/>
    </source>
</evidence>
<evidence type="ECO:0000256" key="3">
    <source>
        <dbReference type="ARBA" id="ARBA00022448"/>
    </source>
</evidence>
<keyword evidence="7 8" id="KW-0472">Membrane</keyword>
<comment type="subcellular location">
    <subcellularLocation>
        <location evidence="1">Membrane</location>
        <topology evidence="1">Multi-pass membrane protein</topology>
    </subcellularLocation>
</comment>
<comment type="similarity">
    <text evidence="2">Belongs to the major facilitator superfamily. Organophosphate:Pi antiporter (OPA) (TC 2.A.1.4) family.</text>
</comment>
<gene>
    <name evidence="10" type="ORF">EZV62_005633</name>
</gene>
<evidence type="ECO:0000256" key="8">
    <source>
        <dbReference type="SAM" id="Phobius"/>
    </source>
</evidence>
<evidence type="ECO:0000313" key="10">
    <source>
        <dbReference type="EMBL" id="TXG70698.1"/>
    </source>
</evidence>
<proteinExistence type="inferred from homology"/>
<dbReference type="GO" id="GO:0016020">
    <property type="term" value="C:membrane"/>
    <property type="evidence" value="ECO:0007669"/>
    <property type="project" value="UniProtKB-SubCell"/>
</dbReference>
<dbReference type="PROSITE" id="PS50850">
    <property type="entry name" value="MFS"/>
    <property type="match status" value="1"/>
</dbReference>
<dbReference type="Proteomes" id="UP000323000">
    <property type="component" value="Chromosome 2"/>
</dbReference>
<dbReference type="EMBL" id="VAHF01000002">
    <property type="protein sequence ID" value="TXG70698.1"/>
    <property type="molecule type" value="Genomic_DNA"/>
</dbReference>
<evidence type="ECO:0000256" key="7">
    <source>
        <dbReference type="ARBA" id="ARBA00023136"/>
    </source>
</evidence>
<comment type="caution">
    <text evidence="10">The sequence shown here is derived from an EMBL/GenBank/DDBJ whole genome shotgun (WGS) entry which is preliminary data.</text>
</comment>
<feature type="transmembrane region" description="Helical" evidence="8">
    <location>
        <begin position="142"/>
        <end position="163"/>
    </location>
</feature>
<dbReference type="PANTHER" id="PTHR43184">
    <property type="entry name" value="MAJOR FACILITATOR SUPERFAMILY TRANSPORTER 16, ISOFORM B"/>
    <property type="match status" value="1"/>
</dbReference>
<name>A0A5C7INL0_9ROSI</name>
<feature type="transmembrane region" description="Helical" evidence="8">
    <location>
        <begin position="476"/>
        <end position="498"/>
    </location>
</feature>
<keyword evidence="5 8" id="KW-0812">Transmembrane</keyword>
<feature type="transmembrane region" description="Helical" evidence="8">
    <location>
        <begin position="445"/>
        <end position="470"/>
    </location>
</feature>
<dbReference type="PANTHER" id="PTHR43184:SF15">
    <property type="entry name" value="GLYCEROL-3-PHOSPHATE TRANSPORTER 1-RELATED"/>
    <property type="match status" value="1"/>
</dbReference>
<dbReference type="InterPro" id="IPR020846">
    <property type="entry name" value="MFS_dom"/>
</dbReference>
<organism evidence="10 11">
    <name type="scientific">Acer yangbiense</name>
    <dbReference type="NCBI Taxonomy" id="1000413"/>
    <lineage>
        <taxon>Eukaryota</taxon>
        <taxon>Viridiplantae</taxon>
        <taxon>Streptophyta</taxon>
        <taxon>Embryophyta</taxon>
        <taxon>Tracheophyta</taxon>
        <taxon>Spermatophyta</taxon>
        <taxon>Magnoliopsida</taxon>
        <taxon>eudicotyledons</taxon>
        <taxon>Gunneridae</taxon>
        <taxon>Pentapetalae</taxon>
        <taxon>rosids</taxon>
        <taxon>malvids</taxon>
        <taxon>Sapindales</taxon>
        <taxon>Sapindaceae</taxon>
        <taxon>Hippocastanoideae</taxon>
        <taxon>Acereae</taxon>
        <taxon>Acer</taxon>
    </lineage>
</organism>
<reference evidence="11" key="1">
    <citation type="journal article" date="2019" name="Gigascience">
        <title>De novo genome assembly of the endangered Acer yangbiense, a plant species with extremely small populations endemic to Yunnan Province, China.</title>
        <authorList>
            <person name="Yang J."/>
            <person name="Wariss H.M."/>
            <person name="Tao L."/>
            <person name="Zhang R."/>
            <person name="Yun Q."/>
            <person name="Hollingsworth P."/>
            <person name="Dao Z."/>
            <person name="Luo G."/>
            <person name="Guo H."/>
            <person name="Ma Y."/>
            <person name="Sun W."/>
        </authorList>
    </citation>
    <scope>NUCLEOTIDE SEQUENCE [LARGE SCALE GENOMIC DNA]</scope>
    <source>
        <strain evidence="11">cv. Malutang</strain>
    </source>
</reference>
<sequence>MGSSEEPAPVMNNRKPLGIRFLEYVKGTNLSFKTHQSIVLIVTFVAYASYHCARKTTSIVKSTLDPASSDFSLNSIPWRTTFLHKQPAGSRKLLWKLGDGWSPFNGTDGTSLLGELDLAFLAVYAMGMYLAGHLGDRMNLRIFLTVGMVGTGVFTSLFGVGYWGNVHNFYYFLAVQMLAGLFQSTGWPSVVAVVGNWFGKKKRGLIMGIWNAHTSIGNITGSLVASAMLSYGWGWSFVVPGLMIIVAGLIVFLFLPVDPESVGANPDEEDECHSPRKHGEGVTEPLLRPVTQSKDKAVGFIEAWKIPGVAPFALCLFFSKLVAYTFLYWLPFYISHTAIAGKYLSSETAGNLSTLFDVGGVLGGILAGHISDRLDARAITAASFMYCAIPALFFYRSYGHVSLALNIVLMFITGIFVNGPYALITTAVSADLGTHSSLKGNSRALATVTAIIDGTGSVGAAIGPLLTGYISAKSWSAVFTMLMAAALIAGLLLTKLVVAEVTAKMAESRSLRSPEETLDV</sequence>
<dbReference type="OrthoDB" id="3639251at2759"/>
<evidence type="ECO:0000256" key="4">
    <source>
        <dbReference type="ARBA" id="ARBA00022597"/>
    </source>
</evidence>
<evidence type="ECO:0000259" key="9">
    <source>
        <dbReference type="PROSITE" id="PS50850"/>
    </source>
</evidence>
<dbReference type="Gene3D" id="1.20.1250.20">
    <property type="entry name" value="MFS general substrate transporter like domains"/>
    <property type="match status" value="2"/>
</dbReference>
<dbReference type="FunFam" id="1.20.1250.20:FF:000050">
    <property type="entry name" value="glucose-6-phosphate exchanger SLC37A2 isoform X1"/>
    <property type="match status" value="1"/>
</dbReference>
<keyword evidence="3" id="KW-0813">Transport</keyword>
<dbReference type="GO" id="GO:0055062">
    <property type="term" value="P:phosphate ion homeostasis"/>
    <property type="evidence" value="ECO:0007669"/>
    <property type="project" value="TreeGrafter"/>
</dbReference>
<feature type="transmembrane region" description="Helical" evidence="8">
    <location>
        <begin position="309"/>
        <end position="329"/>
    </location>
</feature>
<feature type="transmembrane region" description="Helical" evidence="8">
    <location>
        <begin position="379"/>
        <end position="398"/>
    </location>
</feature>
<dbReference type="PIRSF" id="PIRSF002808">
    <property type="entry name" value="Hexose_phosphate_transp"/>
    <property type="match status" value="1"/>
</dbReference>